<dbReference type="OrthoDB" id="5598695at2759"/>
<evidence type="ECO:0000313" key="5">
    <source>
        <dbReference type="Proteomes" id="UP000247702"/>
    </source>
</evidence>
<dbReference type="InterPro" id="IPR009057">
    <property type="entry name" value="Homeodomain-like_sf"/>
</dbReference>
<dbReference type="AlphaFoldDB" id="A0A2Z6R4K0"/>
<sequence>MPPLVNKTKTNISPLVNKNRSGMASLVNKVSNDKSNKIRTSSTRVSRYRWRLCEAPQQILEKVYSTKDTRASRVPPNIKNDMRTSIACNSQNLRSLIVNNLTEVQPVINTSQIKVQESSMIFNAQPIMDNLANIETITNSSQENLLMFNTTPNFMNKFLVNKQELVSASNNDAQTNSVMYNALINVSAPTLDYNTTKENSKINNYQPIMVDNISQACSQHQRNNRKSLRKQSYPQRAPDSSSEDGYVIRVNIYEVYKRNPKLLSKTLKEVKKVEKRDENPFILELNELIIQINDLDIDHLTMNFTSPKITWKKGSSSLDIRGLEGANRLHKEERELCSKLRMQPLQYLRGKLAILRGARRARKDNLKFKKVDAQRLVNFDVNKACKLWEFFDQLGWI</sequence>
<name>A0A2Z6R4K0_9GLOM</name>
<dbReference type="GO" id="GO:0010468">
    <property type="term" value="P:regulation of gene expression"/>
    <property type="evidence" value="ECO:0007669"/>
    <property type="project" value="UniProtKB-ARBA"/>
</dbReference>
<keyword evidence="4" id="KW-0371">Homeobox</keyword>
<dbReference type="FunFam" id="1.10.10.10:FF:000087">
    <property type="entry name" value="Transcriptional adapter 2"/>
    <property type="match status" value="1"/>
</dbReference>
<dbReference type="SUPFAM" id="SSF46689">
    <property type="entry name" value="Homeodomain-like"/>
    <property type="match status" value="1"/>
</dbReference>
<gene>
    <name evidence="4" type="ORF">RCL2_000617600</name>
    <name evidence="3" type="ORF">RclHR1_14120003</name>
</gene>
<dbReference type="EMBL" id="BLAL01000040">
    <property type="protein sequence ID" value="GES78865.1"/>
    <property type="molecule type" value="Genomic_DNA"/>
</dbReference>
<dbReference type="InterPro" id="IPR036388">
    <property type="entry name" value="WH-like_DNA-bd_sf"/>
</dbReference>
<reference evidence="3 5" key="1">
    <citation type="submission" date="2017-11" db="EMBL/GenBank/DDBJ databases">
        <title>The genome of Rhizophagus clarus HR1 reveals common genetic basis of auxotrophy among arbuscular mycorrhizal fungi.</title>
        <authorList>
            <person name="Kobayashi Y."/>
        </authorList>
    </citation>
    <scope>NUCLEOTIDE SEQUENCE [LARGE SCALE GENOMIC DNA]</scope>
    <source>
        <strain evidence="3 5">HR1</strain>
    </source>
</reference>
<dbReference type="Proteomes" id="UP000247702">
    <property type="component" value="Unassembled WGS sequence"/>
</dbReference>
<dbReference type="InterPro" id="IPR007526">
    <property type="entry name" value="SWIRM"/>
</dbReference>
<dbReference type="Gene3D" id="1.10.10.10">
    <property type="entry name" value="Winged helix-like DNA-binding domain superfamily/Winged helix DNA-binding domain"/>
    <property type="match status" value="1"/>
</dbReference>
<evidence type="ECO:0000313" key="3">
    <source>
        <dbReference type="EMBL" id="GBB87658.1"/>
    </source>
</evidence>
<keyword evidence="4" id="KW-0238">DNA-binding</keyword>
<feature type="region of interest" description="Disordered" evidence="1">
    <location>
        <begin position="217"/>
        <end position="242"/>
    </location>
</feature>
<proteinExistence type="predicted"/>
<feature type="compositionally biased region" description="Polar residues" evidence="1">
    <location>
        <begin position="230"/>
        <end position="240"/>
    </location>
</feature>
<organism evidence="3 5">
    <name type="scientific">Rhizophagus clarus</name>
    <dbReference type="NCBI Taxonomy" id="94130"/>
    <lineage>
        <taxon>Eukaryota</taxon>
        <taxon>Fungi</taxon>
        <taxon>Fungi incertae sedis</taxon>
        <taxon>Mucoromycota</taxon>
        <taxon>Glomeromycotina</taxon>
        <taxon>Glomeromycetes</taxon>
        <taxon>Glomerales</taxon>
        <taxon>Glomeraceae</taxon>
        <taxon>Rhizophagus</taxon>
    </lineage>
</organism>
<evidence type="ECO:0000313" key="4">
    <source>
        <dbReference type="EMBL" id="GES78865.1"/>
    </source>
</evidence>
<dbReference type="Proteomes" id="UP000615446">
    <property type="component" value="Unassembled WGS sequence"/>
</dbReference>
<dbReference type="GO" id="GO:0003677">
    <property type="term" value="F:DNA binding"/>
    <property type="evidence" value="ECO:0007669"/>
    <property type="project" value="UniProtKB-KW"/>
</dbReference>
<protein>
    <submittedName>
        <fullName evidence="4">Homeodomain-like protein</fullName>
    </submittedName>
</protein>
<dbReference type="EMBL" id="BEXD01000461">
    <property type="protein sequence ID" value="GBB87658.1"/>
    <property type="molecule type" value="Genomic_DNA"/>
</dbReference>
<accession>A0A2Z6R4K0</accession>
<dbReference type="PROSITE" id="PS50934">
    <property type="entry name" value="SWIRM"/>
    <property type="match status" value="1"/>
</dbReference>
<keyword evidence="5" id="KW-1185">Reference proteome</keyword>
<feature type="domain" description="SWIRM" evidence="2">
    <location>
        <begin position="309"/>
        <end position="397"/>
    </location>
</feature>
<comment type="caution">
    <text evidence="3">The sequence shown here is derived from an EMBL/GenBank/DDBJ whole genome shotgun (WGS) entry which is preliminary data.</text>
</comment>
<evidence type="ECO:0000259" key="2">
    <source>
        <dbReference type="PROSITE" id="PS50934"/>
    </source>
</evidence>
<dbReference type="STRING" id="94130.A0A2Z6R4K0"/>
<dbReference type="Pfam" id="PF04433">
    <property type="entry name" value="SWIRM"/>
    <property type="match status" value="1"/>
</dbReference>
<reference evidence="4" key="2">
    <citation type="submission" date="2019-10" db="EMBL/GenBank/DDBJ databases">
        <title>Conservation and host-specific expression of non-tandemly repeated heterogenous ribosome RNA gene in arbuscular mycorrhizal fungi.</title>
        <authorList>
            <person name="Maeda T."/>
            <person name="Kobayashi Y."/>
            <person name="Nakagawa T."/>
            <person name="Ezawa T."/>
            <person name="Yamaguchi K."/>
            <person name="Bino T."/>
            <person name="Nishimoto Y."/>
            <person name="Shigenobu S."/>
            <person name="Kawaguchi M."/>
        </authorList>
    </citation>
    <scope>NUCLEOTIDE SEQUENCE</scope>
    <source>
        <strain evidence="4">HR1</strain>
    </source>
</reference>
<evidence type="ECO:0000256" key="1">
    <source>
        <dbReference type="SAM" id="MobiDB-lite"/>
    </source>
</evidence>